<dbReference type="Pfam" id="PF04434">
    <property type="entry name" value="SWIM"/>
    <property type="match status" value="1"/>
</dbReference>
<feature type="domain" description="SWIM-type" evidence="10">
    <location>
        <begin position="623"/>
        <end position="655"/>
    </location>
</feature>
<evidence type="ECO:0000313" key="12">
    <source>
        <dbReference type="Proteomes" id="UP001497516"/>
    </source>
</evidence>
<dbReference type="GO" id="GO:0003677">
    <property type="term" value="F:DNA binding"/>
    <property type="evidence" value="ECO:0007669"/>
    <property type="project" value="UniProtKB-KW"/>
</dbReference>
<name>A0AAV2EW96_9ROSI</name>
<evidence type="ECO:0000256" key="7">
    <source>
        <dbReference type="PROSITE-ProRule" id="PRU00047"/>
    </source>
</evidence>
<reference evidence="11 12" key="1">
    <citation type="submission" date="2024-04" db="EMBL/GenBank/DDBJ databases">
        <authorList>
            <person name="Fracassetti M."/>
        </authorList>
    </citation>
    <scope>NUCLEOTIDE SEQUENCE [LARGE SCALE GENOMIC DNA]</scope>
</reference>
<keyword evidence="12" id="KW-1185">Reference proteome</keyword>
<keyword evidence="3 7" id="KW-0863">Zinc-finger</keyword>
<sequence>MSDAWDENDTNQNGGEDISMEADGDASVARDIYHVYDSEDAITSDDEYHEARAALRSYGEGKRRKVNARLVPDGEEVDQLEEFEDDATDVDEDEGDDAAPQPPHNSQHSTSHPASEAPPQQPQQDHRETSQHSSYRGSEESLHVRPNLSDEAGGDLNDGAPHYDPTCDHKALRFVCKMKFANMVQFKDAVVRHAVAAGACLRWLRSNPTRREVRCKDPNCKWKLYASWFRRNKCFMIRKVGLDHSCARSLRVNQITANWIASDMLERFRINPTWAPDQIMAEIKLKHNMDVKKRTCYRAKVAAIKLLSGSLVDEYKGLRSYVSELMKRDPDGRFVLEVDPHPDGDKCYFRSLFIGFSCLRDGFLLSCRPMFGLDGCFLKGEVKGMLLSAAGKDGNNQMFPIVWAVVEGENTSSWMWFVQLVTQELSMRDGRGWTVISDQQKGLVESLREVLPEAEHRKCARHVYANWKAKNKTDRVRKLFWKAVYACNEPDWKKATCEMEEIQGNGSDSTPYTDFMAAEPTKFCRAFLSTVPKCDSVESNICETWNGSIVKYRGFRIIDMLEGIRGYMMVRVVIKHKMLMDTTDELCPRIRKRLEKDKEFARLCVSRQSLHDKCEVKMGGEGYIVDLSAKECTCGYWQLSGIPCCHAISAISHLRKNPDDFVHPLYRAMYVSEGYKVGLPCLDGRQAWPTAQGYEVHPPKARAMPGRPKKTKKKSAAELETRPQRGGVGEEVCRRGNLIRCSNCGGEGHNARSCKAPPAVREERVNNSSQRGKRAAVQEADVDVRSKRAKHCSKCGRPDHSMRTCPLNRGLGIQDVRLNVGDRATIAREIRREAAGVGVYVDETTGNQYVRMNGDRGRPHGEQPTVPLAQASVVDLHGSQPPPTQP</sequence>
<dbReference type="GO" id="GO:0006313">
    <property type="term" value="P:DNA transposition"/>
    <property type="evidence" value="ECO:0007669"/>
    <property type="project" value="InterPro"/>
</dbReference>
<feature type="compositionally biased region" description="Acidic residues" evidence="8">
    <location>
        <begin position="73"/>
        <end position="97"/>
    </location>
</feature>
<dbReference type="InterPro" id="IPR036875">
    <property type="entry name" value="Znf_CCHC_sf"/>
</dbReference>
<evidence type="ECO:0000259" key="9">
    <source>
        <dbReference type="PROSITE" id="PS50158"/>
    </source>
</evidence>
<dbReference type="GO" id="GO:0004803">
    <property type="term" value="F:transposase activity"/>
    <property type="evidence" value="ECO:0007669"/>
    <property type="project" value="InterPro"/>
</dbReference>
<dbReference type="PANTHER" id="PTHR31973:SF187">
    <property type="entry name" value="MUTATOR TRANSPOSASE MUDRA PROTEIN"/>
    <property type="match status" value="1"/>
</dbReference>
<evidence type="ECO:0000259" key="10">
    <source>
        <dbReference type="PROSITE" id="PS50966"/>
    </source>
</evidence>
<keyword evidence="4" id="KW-0862">Zinc</keyword>
<evidence type="ECO:0000256" key="1">
    <source>
        <dbReference type="ARBA" id="ARBA00022578"/>
    </source>
</evidence>
<evidence type="ECO:0000256" key="5">
    <source>
        <dbReference type="ARBA" id="ARBA00023125"/>
    </source>
</evidence>
<dbReference type="SMART" id="SM00575">
    <property type="entry name" value="ZnF_PMZ"/>
    <property type="match status" value="1"/>
</dbReference>
<feature type="compositionally biased region" description="Polar residues" evidence="8">
    <location>
        <begin position="104"/>
        <end position="113"/>
    </location>
</feature>
<evidence type="ECO:0000256" key="4">
    <source>
        <dbReference type="ARBA" id="ARBA00022833"/>
    </source>
</evidence>
<dbReference type="InterPro" id="IPR001207">
    <property type="entry name" value="Transposase_mutator"/>
</dbReference>
<dbReference type="InterPro" id="IPR007527">
    <property type="entry name" value="Znf_SWIM"/>
</dbReference>
<dbReference type="PANTHER" id="PTHR31973">
    <property type="entry name" value="POLYPROTEIN, PUTATIVE-RELATED"/>
    <property type="match status" value="1"/>
</dbReference>
<evidence type="ECO:0008006" key="13">
    <source>
        <dbReference type="Google" id="ProtNLM"/>
    </source>
</evidence>
<keyword evidence="5" id="KW-0238">DNA-binding</keyword>
<evidence type="ECO:0000256" key="3">
    <source>
        <dbReference type="ARBA" id="ARBA00022771"/>
    </source>
</evidence>
<keyword evidence="1" id="KW-0815">Transposition</keyword>
<accession>A0AAV2EW96</accession>
<dbReference type="InterPro" id="IPR018289">
    <property type="entry name" value="MULE_transposase_dom"/>
</dbReference>
<feature type="region of interest" description="Disordered" evidence="8">
    <location>
        <begin position="854"/>
        <end position="886"/>
    </location>
</feature>
<dbReference type="Pfam" id="PF10551">
    <property type="entry name" value="MULE"/>
    <property type="match status" value="1"/>
</dbReference>
<keyword evidence="2" id="KW-0479">Metal-binding</keyword>
<dbReference type="InterPro" id="IPR001878">
    <property type="entry name" value="Znf_CCHC"/>
</dbReference>
<evidence type="ECO:0000313" key="11">
    <source>
        <dbReference type="EMBL" id="CAL1390236.1"/>
    </source>
</evidence>
<proteinExistence type="predicted"/>
<dbReference type="Proteomes" id="UP001497516">
    <property type="component" value="Chromosome 5"/>
</dbReference>
<dbReference type="InterPro" id="IPR006564">
    <property type="entry name" value="Znf_PMZ"/>
</dbReference>
<feature type="region of interest" description="Disordered" evidence="8">
    <location>
        <begin position="1"/>
        <end position="25"/>
    </location>
</feature>
<dbReference type="PROSITE" id="PS50158">
    <property type="entry name" value="ZF_CCHC"/>
    <property type="match status" value="1"/>
</dbReference>
<organism evidence="11 12">
    <name type="scientific">Linum trigynum</name>
    <dbReference type="NCBI Taxonomy" id="586398"/>
    <lineage>
        <taxon>Eukaryota</taxon>
        <taxon>Viridiplantae</taxon>
        <taxon>Streptophyta</taxon>
        <taxon>Embryophyta</taxon>
        <taxon>Tracheophyta</taxon>
        <taxon>Spermatophyta</taxon>
        <taxon>Magnoliopsida</taxon>
        <taxon>eudicotyledons</taxon>
        <taxon>Gunneridae</taxon>
        <taxon>Pentapetalae</taxon>
        <taxon>rosids</taxon>
        <taxon>fabids</taxon>
        <taxon>Malpighiales</taxon>
        <taxon>Linaceae</taxon>
        <taxon>Linum</taxon>
    </lineage>
</organism>
<dbReference type="PROSITE" id="PS50966">
    <property type="entry name" value="ZF_SWIM"/>
    <property type="match status" value="1"/>
</dbReference>
<keyword evidence="6" id="KW-0233">DNA recombination</keyword>
<dbReference type="EMBL" id="OZ034818">
    <property type="protein sequence ID" value="CAL1390236.1"/>
    <property type="molecule type" value="Genomic_DNA"/>
</dbReference>
<evidence type="ECO:0000256" key="8">
    <source>
        <dbReference type="SAM" id="MobiDB-lite"/>
    </source>
</evidence>
<dbReference type="SUPFAM" id="SSF57756">
    <property type="entry name" value="Retrovirus zinc finger-like domains"/>
    <property type="match status" value="1"/>
</dbReference>
<gene>
    <name evidence="11" type="ORF">LTRI10_LOCUS31038</name>
</gene>
<dbReference type="GO" id="GO:0008270">
    <property type="term" value="F:zinc ion binding"/>
    <property type="evidence" value="ECO:0007669"/>
    <property type="project" value="UniProtKB-KW"/>
</dbReference>
<dbReference type="AlphaFoldDB" id="A0AAV2EW96"/>
<evidence type="ECO:0000256" key="6">
    <source>
        <dbReference type="ARBA" id="ARBA00023172"/>
    </source>
</evidence>
<evidence type="ECO:0000256" key="2">
    <source>
        <dbReference type="ARBA" id="ARBA00022723"/>
    </source>
</evidence>
<dbReference type="PROSITE" id="PS01007">
    <property type="entry name" value="TRANSPOSASE_MUTATOR"/>
    <property type="match status" value="1"/>
</dbReference>
<dbReference type="Gene3D" id="4.10.60.10">
    <property type="entry name" value="Zinc finger, CCHC-type"/>
    <property type="match status" value="1"/>
</dbReference>
<dbReference type="SMART" id="SM00343">
    <property type="entry name" value="ZnF_C2HC"/>
    <property type="match status" value="2"/>
</dbReference>
<feature type="region of interest" description="Disordered" evidence="8">
    <location>
        <begin position="696"/>
        <end position="723"/>
    </location>
</feature>
<feature type="region of interest" description="Disordered" evidence="8">
    <location>
        <begin position="56"/>
        <end position="161"/>
    </location>
</feature>
<feature type="domain" description="CCHC-type" evidence="9">
    <location>
        <begin position="740"/>
        <end position="755"/>
    </location>
</feature>
<protein>
    <recommendedName>
        <fullName evidence="13">SWIM-type domain-containing protein</fullName>
    </recommendedName>
</protein>